<gene>
    <name evidence="1" type="ORF">SAZU_1827</name>
</gene>
<dbReference type="RefSeq" id="WP_059416404.1">
    <property type="nucleotide sequence ID" value="NZ_DF968227.1"/>
</dbReference>
<proteinExistence type="predicted"/>
<dbReference type="PATRIC" id="fig|146537.3.peg.1929"/>
<keyword evidence="2" id="KW-1185">Reference proteome</keyword>
<dbReference type="Proteomes" id="UP000053859">
    <property type="component" value="Unassembled WGS sequence"/>
</dbReference>
<accession>A0A0K8PGR7</accession>
<protein>
    <submittedName>
        <fullName evidence="1">Uncharacterized protein</fullName>
    </submittedName>
</protein>
<evidence type="ECO:0000313" key="1">
    <source>
        <dbReference type="EMBL" id="GAP47090.1"/>
    </source>
</evidence>
<dbReference type="AlphaFoldDB" id="A0A0K8PGR7"/>
<evidence type="ECO:0000313" key="2">
    <source>
        <dbReference type="Proteomes" id="UP000053859"/>
    </source>
</evidence>
<name>A0A0K8PGR7_STRAJ</name>
<dbReference type="OrthoDB" id="120749at2"/>
<organism evidence="1 2">
    <name type="scientific">Streptomyces azureus</name>
    <dbReference type="NCBI Taxonomy" id="146537"/>
    <lineage>
        <taxon>Bacteria</taxon>
        <taxon>Bacillati</taxon>
        <taxon>Actinomycetota</taxon>
        <taxon>Actinomycetes</taxon>
        <taxon>Kitasatosporales</taxon>
        <taxon>Streptomycetaceae</taxon>
        <taxon>Streptomyces</taxon>
    </lineage>
</organism>
<dbReference type="EMBL" id="DF968227">
    <property type="protein sequence ID" value="GAP47090.1"/>
    <property type="molecule type" value="Genomic_DNA"/>
</dbReference>
<reference evidence="1" key="1">
    <citation type="journal article" date="2015" name="Genome Announc.">
        <title>Draft Genome Sequence of Thiostrepton-Producing Streptomyces azureus ATCC 14921.</title>
        <authorList>
            <person name="Sakihara K."/>
            <person name="Maeda J."/>
            <person name="Tashiro K."/>
            <person name="Fujino Y."/>
            <person name="Kuhara S."/>
            <person name="Ohshima T."/>
            <person name="Ogata S."/>
            <person name="Doi K."/>
        </authorList>
    </citation>
    <scope>NUCLEOTIDE SEQUENCE [LARGE SCALE GENOMIC DNA]</scope>
    <source>
        <strain evidence="1">ATCC14921</strain>
    </source>
</reference>
<sequence length="98" mass="10829">MRVLLKAHFDTEKANELVSSGKMSTLIQGIVEKVHPEAAYFLPDEGDRTAFLVFDMEDPSQMPVITEPLFREADAKVSYSPVMNLDDVQKGLSQLSGG</sequence>